<name>A0ABT8D2S2_9FLAO</name>
<keyword evidence="2" id="KW-1185">Reference proteome</keyword>
<comment type="caution">
    <text evidence="1">The sequence shown here is derived from an EMBL/GenBank/DDBJ whole genome shotgun (WGS) entry which is preliminary data.</text>
</comment>
<proteinExistence type="predicted"/>
<protein>
    <recommendedName>
        <fullName evidence="3">NADH dehydrogenase subunit 1</fullName>
    </recommendedName>
</protein>
<dbReference type="Proteomes" id="UP001242368">
    <property type="component" value="Unassembled WGS sequence"/>
</dbReference>
<sequence length="41" mass="4674">MDAAFMFRLLIGIVFLTGCTKINNTSNDPFRFMIPLPLLLK</sequence>
<evidence type="ECO:0008006" key="3">
    <source>
        <dbReference type="Google" id="ProtNLM"/>
    </source>
</evidence>
<gene>
    <name evidence="1" type="ORF">QW060_25415</name>
</gene>
<accession>A0ABT8D2S2</accession>
<evidence type="ECO:0000313" key="2">
    <source>
        <dbReference type="Proteomes" id="UP001242368"/>
    </source>
</evidence>
<dbReference type="RefSeq" id="WP_290365445.1">
    <property type="nucleotide sequence ID" value="NZ_JAUFQU010000078.1"/>
</dbReference>
<reference evidence="2" key="1">
    <citation type="journal article" date="2019" name="Int. J. Syst. Evol. Microbiol.">
        <title>The Global Catalogue of Microorganisms (GCM) 10K type strain sequencing project: providing services to taxonomists for standard genome sequencing and annotation.</title>
        <authorList>
            <consortium name="The Broad Institute Genomics Platform"/>
            <consortium name="The Broad Institute Genome Sequencing Center for Infectious Disease"/>
            <person name="Wu L."/>
            <person name="Ma J."/>
        </authorList>
    </citation>
    <scope>NUCLEOTIDE SEQUENCE [LARGE SCALE GENOMIC DNA]</scope>
    <source>
        <strain evidence="2">CECT 7184</strain>
    </source>
</reference>
<dbReference type="EMBL" id="JAUFQU010000078">
    <property type="protein sequence ID" value="MDN3710211.1"/>
    <property type="molecule type" value="Genomic_DNA"/>
</dbReference>
<evidence type="ECO:0000313" key="1">
    <source>
        <dbReference type="EMBL" id="MDN3710211.1"/>
    </source>
</evidence>
<organism evidence="1 2">
    <name type="scientific">Paenimyroides ceti</name>
    <dbReference type="NCBI Taxonomy" id="395087"/>
    <lineage>
        <taxon>Bacteria</taxon>
        <taxon>Pseudomonadati</taxon>
        <taxon>Bacteroidota</taxon>
        <taxon>Flavobacteriia</taxon>
        <taxon>Flavobacteriales</taxon>
        <taxon>Flavobacteriaceae</taxon>
        <taxon>Paenimyroides</taxon>
    </lineage>
</organism>